<evidence type="ECO:0000313" key="2">
    <source>
        <dbReference type="Proteomes" id="UP001500842"/>
    </source>
</evidence>
<name>A0ABN1ZU94_9ACTN</name>
<dbReference type="RefSeq" id="WP_141005962.1">
    <property type="nucleotide sequence ID" value="NZ_BAAAOR010000004.1"/>
</dbReference>
<evidence type="ECO:0000313" key="1">
    <source>
        <dbReference type="EMBL" id="GAA1504692.1"/>
    </source>
</evidence>
<accession>A0ABN1ZU94</accession>
<sequence>MTFTVDPAALRRAAHRLDEEAGELRARRTAVAAPDAGALTTLVRLALATCTDGAAEVEAAFTANAAGLRYVARTAADTDDLVAQHLLDVGVPLWSS</sequence>
<protein>
    <submittedName>
        <fullName evidence="1">Uncharacterized protein</fullName>
    </submittedName>
</protein>
<keyword evidence="2" id="KW-1185">Reference proteome</keyword>
<dbReference type="EMBL" id="BAAAOR010000004">
    <property type="protein sequence ID" value="GAA1504692.1"/>
    <property type="molecule type" value="Genomic_DNA"/>
</dbReference>
<comment type="caution">
    <text evidence="1">The sequence shown here is derived from an EMBL/GenBank/DDBJ whole genome shotgun (WGS) entry which is preliminary data.</text>
</comment>
<gene>
    <name evidence="1" type="ORF">GCM10009788_05190</name>
</gene>
<dbReference type="Proteomes" id="UP001500842">
    <property type="component" value="Unassembled WGS sequence"/>
</dbReference>
<reference evidence="1 2" key="1">
    <citation type="journal article" date="2019" name="Int. J. Syst. Evol. Microbiol.">
        <title>The Global Catalogue of Microorganisms (GCM) 10K type strain sequencing project: providing services to taxonomists for standard genome sequencing and annotation.</title>
        <authorList>
            <consortium name="The Broad Institute Genomics Platform"/>
            <consortium name="The Broad Institute Genome Sequencing Center for Infectious Disease"/>
            <person name="Wu L."/>
            <person name="Ma J."/>
        </authorList>
    </citation>
    <scope>NUCLEOTIDE SEQUENCE [LARGE SCALE GENOMIC DNA]</scope>
    <source>
        <strain evidence="1 2">JCM 14942</strain>
    </source>
</reference>
<proteinExistence type="predicted"/>
<organism evidence="1 2">
    <name type="scientific">Nocardioides humi</name>
    <dbReference type="NCBI Taxonomy" id="449461"/>
    <lineage>
        <taxon>Bacteria</taxon>
        <taxon>Bacillati</taxon>
        <taxon>Actinomycetota</taxon>
        <taxon>Actinomycetes</taxon>
        <taxon>Propionibacteriales</taxon>
        <taxon>Nocardioidaceae</taxon>
        <taxon>Nocardioides</taxon>
    </lineage>
</organism>